<keyword evidence="4 9" id="KW-0808">Transferase</keyword>
<sequence length="473" mass="54344">MIFSTYTFILLFLPITFFGYRMLSLMNNSLYAKIWLVIASLYFYAQGSGKFFYIFTVIVLFNYVIGTMIVRSSGPMLRRLLLGVGLFENIATLAYYKYTNFFLENLNAVSGHSYSLKNIILPIGISFFTFQLISFLVDCYRRKVEQFSLVNYLVFITFFPQLVVGPIVHHSDIIPQLEERQQRLFHSENFMRGVFLFSMGCAKKIALADPLTAFAQGFYSDVASADSITAWLAVIGYTFSYYFDLSGYADMAIGIGLMFNIRLPSNFNSPYKARNFRVYWQRWHITLSRFLSDYIFRGIYKKGRGSFNFYFAVMVTFFVSGMWHGAGWTFILWGILNGGFVCASHFMYRNKIALPFALAWTLTFIGIIATRILFVSTDLPHAGEVLKALFQFHEFAGLGAMGIAKEIVIYTAYHLYTCVLLLIAACIIYFAKNSEQILDRFKPNFRYALATACLLVLSLSQMTTVSDFLYFQF</sequence>
<feature type="transmembrane region" description="Helical" evidence="10">
    <location>
        <begin position="51"/>
        <end position="70"/>
    </location>
</feature>
<evidence type="ECO:0000256" key="5">
    <source>
        <dbReference type="ARBA" id="ARBA00022692"/>
    </source>
</evidence>
<dbReference type="GO" id="GO:0005886">
    <property type="term" value="C:plasma membrane"/>
    <property type="evidence" value="ECO:0007669"/>
    <property type="project" value="UniProtKB-SubCell"/>
</dbReference>
<feature type="transmembrane region" description="Helical" evidence="10">
    <location>
        <begin position="447"/>
        <end position="471"/>
    </location>
</feature>
<feature type="transmembrane region" description="Helical" evidence="10">
    <location>
        <begin position="218"/>
        <end position="239"/>
    </location>
</feature>
<evidence type="ECO:0000256" key="7">
    <source>
        <dbReference type="ARBA" id="ARBA00023136"/>
    </source>
</evidence>
<dbReference type="InterPro" id="IPR024194">
    <property type="entry name" value="Ac/AlaTfrase_AlgI/DltB"/>
</dbReference>
<feature type="transmembrane region" description="Helical" evidence="10">
    <location>
        <begin position="307"/>
        <end position="324"/>
    </location>
</feature>
<gene>
    <name evidence="11" type="ORF">EI981_27590</name>
</gene>
<dbReference type="InterPro" id="IPR028362">
    <property type="entry name" value="AlgI"/>
</dbReference>
<evidence type="ECO:0000313" key="11">
    <source>
        <dbReference type="EMBL" id="AZS17828.1"/>
    </source>
</evidence>
<keyword evidence="3 9" id="KW-1003">Cell membrane</keyword>
<dbReference type="EMBL" id="CP034346">
    <property type="protein sequence ID" value="AZS17828.1"/>
    <property type="molecule type" value="Genomic_DNA"/>
</dbReference>
<dbReference type="AlphaFoldDB" id="A0A3S9V5L1"/>
<keyword evidence="8 9" id="KW-0012">Acyltransferase</keyword>
<protein>
    <submittedName>
        <fullName evidence="11">MBOAT family protein</fullName>
    </submittedName>
</protein>
<feature type="transmembrane region" description="Helical" evidence="10">
    <location>
        <begin position="355"/>
        <end position="374"/>
    </location>
</feature>
<keyword evidence="12" id="KW-1185">Reference proteome</keyword>
<feature type="transmembrane region" description="Helical" evidence="10">
    <location>
        <begin position="6"/>
        <end position="23"/>
    </location>
</feature>
<keyword evidence="5 10" id="KW-0812">Transmembrane</keyword>
<dbReference type="PIRSF" id="PIRSF500217">
    <property type="entry name" value="AlgI"/>
    <property type="match status" value="1"/>
</dbReference>
<dbReference type="KEGG" id="plut:EI981_27590"/>
<dbReference type="PANTHER" id="PTHR13285:SF23">
    <property type="entry name" value="TEICHOIC ACID D-ALANYLTRANSFERASE"/>
    <property type="match status" value="1"/>
</dbReference>
<keyword evidence="7 9" id="KW-0472">Membrane</keyword>
<dbReference type="OrthoDB" id="9805788at2"/>
<dbReference type="PANTHER" id="PTHR13285">
    <property type="entry name" value="ACYLTRANSFERASE"/>
    <property type="match status" value="1"/>
</dbReference>
<evidence type="ECO:0000256" key="3">
    <source>
        <dbReference type="ARBA" id="ARBA00022475"/>
    </source>
</evidence>
<feature type="transmembrane region" description="Helical" evidence="10">
    <location>
        <begin position="77"/>
        <end position="98"/>
    </location>
</feature>
<feature type="transmembrane region" description="Helical" evidence="10">
    <location>
        <begin position="149"/>
        <end position="169"/>
    </location>
</feature>
<evidence type="ECO:0000256" key="6">
    <source>
        <dbReference type="ARBA" id="ARBA00022989"/>
    </source>
</evidence>
<dbReference type="InterPro" id="IPR004299">
    <property type="entry name" value="MBOAT_fam"/>
</dbReference>
<evidence type="ECO:0000256" key="9">
    <source>
        <dbReference type="PIRNR" id="PIRNR016636"/>
    </source>
</evidence>
<evidence type="ECO:0000256" key="1">
    <source>
        <dbReference type="ARBA" id="ARBA00004651"/>
    </source>
</evidence>
<name>A0A3S9V5L1_9BACL</name>
<dbReference type="Proteomes" id="UP000270678">
    <property type="component" value="Chromosome"/>
</dbReference>
<feature type="transmembrane region" description="Helical" evidence="10">
    <location>
        <begin position="118"/>
        <end position="137"/>
    </location>
</feature>
<feature type="transmembrane region" description="Helical" evidence="10">
    <location>
        <begin position="330"/>
        <end position="348"/>
    </location>
</feature>
<evidence type="ECO:0000256" key="2">
    <source>
        <dbReference type="ARBA" id="ARBA00010323"/>
    </source>
</evidence>
<evidence type="ECO:0000313" key="12">
    <source>
        <dbReference type="Proteomes" id="UP000270678"/>
    </source>
</evidence>
<dbReference type="PIRSF" id="PIRSF016636">
    <property type="entry name" value="AlgI_DltB"/>
    <property type="match status" value="1"/>
</dbReference>
<accession>A0A3S9V5L1</accession>
<comment type="similarity">
    <text evidence="2 9">Belongs to the membrane-bound acyltransferase family.</text>
</comment>
<reference evidence="12" key="1">
    <citation type="submission" date="2018-12" db="EMBL/GenBank/DDBJ databases">
        <title>Complete genome sequence of Paenibacillus sp. MBLB1234.</title>
        <authorList>
            <person name="Nam Y.-D."/>
            <person name="Kang J."/>
            <person name="Chung W.-H."/>
            <person name="Park Y.S."/>
        </authorList>
    </citation>
    <scope>NUCLEOTIDE SEQUENCE [LARGE SCALE GENOMIC DNA]</scope>
    <source>
        <strain evidence="12">MBLB1234</strain>
    </source>
</reference>
<dbReference type="Pfam" id="PF03062">
    <property type="entry name" value="MBOAT"/>
    <property type="match status" value="1"/>
</dbReference>
<dbReference type="GO" id="GO:0016746">
    <property type="term" value="F:acyltransferase activity"/>
    <property type="evidence" value="ECO:0007669"/>
    <property type="project" value="UniProtKB-KW"/>
</dbReference>
<organism evidence="11 12">
    <name type="scientific">Paenibacillus lutimineralis</name>
    <dbReference type="NCBI Taxonomy" id="2707005"/>
    <lineage>
        <taxon>Bacteria</taxon>
        <taxon>Bacillati</taxon>
        <taxon>Bacillota</taxon>
        <taxon>Bacilli</taxon>
        <taxon>Bacillales</taxon>
        <taxon>Paenibacillaceae</taxon>
        <taxon>Paenibacillus</taxon>
    </lineage>
</organism>
<evidence type="ECO:0000256" key="10">
    <source>
        <dbReference type="SAM" id="Phobius"/>
    </source>
</evidence>
<dbReference type="GO" id="GO:0042121">
    <property type="term" value="P:alginic acid biosynthetic process"/>
    <property type="evidence" value="ECO:0007669"/>
    <property type="project" value="InterPro"/>
</dbReference>
<evidence type="ECO:0000256" key="4">
    <source>
        <dbReference type="ARBA" id="ARBA00022679"/>
    </source>
</evidence>
<evidence type="ECO:0000256" key="8">
    <source>
        <dbReference type="ARBA" id="ARBA00023315"/>
    </source>
</evidence>
<feature type="transmembrane region" description="Helical" evidence="10">
    <location>
        <begin position="407"/>
        <end position="431"/>
    </location>
</feature>
<dbReference type="InterPro" id="IPR051085">
    <property type="entry name" value="MB_O-acyltransferase"/>
</dbReference>
<keyword evidence="6 10" id="KW-1133">Transmembrane helix</keyword>
<proteinExistence type="inferred from homology"/>
<comment type="subcellular location">
    <subcellularLocation>
        <location evidence="1">Cell membrane</location>
        <topology evidence="1">Multi-pass membrane protein</topology>
    </subcellularLocation>
</comment>